<reference evidence="3" key="1">
    <citation type="journal article" date="2013" name="Science">
        <title>The Amborella genome and the evolution of flowering plants.</title>
        <authorList>
            <consortium name="Amborella Genome Project"/>
        </authorList>
    </citation>
    <scope>NUCLEOTIDE SEQUENCE [LARGE SCALE GENOMIC DNA]</scope>
</reference>
<keyword evidence="3" id="KW-1185">Reference proteome</keyword>
<feature type="transmembrane region" description="Helical" evidence="1">
    <location>
        <begin position="41"/>
        <end position="60"/>
    </location>
</feature>
<dbReference type="AlphaFoldDB" id="U5D892"/>
<keyword evidence="1" id="KW-0812">Transmembrane</keyword>
<evidence type="ECO:0000256" key="1">
    <source>
        <dbReference type="SAM" id="Phobius"/>
    </source>
</evidence>
<dbReference type="Proteomes" id="UP000017836">
    <property type="component" value="Unassembled WGS sequence"/>
</dbReference>
<name>U5D892_AMBTC</name>
<dbReference type="EMBL" id="KI392088">
    <property type="protein sequence ID" value="ERN18689.1"/>
    <property type="molecule type" value="Genomic_DNA"/>
</dbReference>
<gene>
    <name evidence="2" type="ORF">AMTR_s00065p00205110</name>
</gene>
<sequence>MCRIGLLSRKPSAEVLFMKCRNSFFLCRREFYKCQTALKNILALSFLISTIFVIGLSFLISTISLISLAFLNFVISLLTLAFVISTISRSISISMSEYDVPGHIIFCRHATIFIYDYLYNIAFSLPLNAYLASQLVNPTSRV</sequence>
<accession>U5D892</accession>
<dbReference type="Gramene" id="ERN18689">
    <property type="protein sequence ID" value="ERN18689"/>
    <property type="gene ID" value="AMTR_s00065p00205110"/>
</dbReference>
<proteinExistence type="predicted"/>
<evidence type="ECO:0000313" key="2">
    <source>
        <dbReference type="EMBL" id="ERN18689.1"/>
    </source>
</evidence>
<keyword evidence="1" id="KW-1133">Transmembrane helix</keyword>
<organism evidence="2 3">
    <name type="scientific">Amborella trichopoda</name>
    <dbReference type="NCBI Taxonomy" id="13333"/>
    <lineage>
        <taxon>Eukaryota</taxon>
        <taxon>Viridiplantae</taxon>
        <taxon>Streptophyta</taxon>
        <taxon>Embryophyta</taxon>
        <taxon>Tracheophyta</taxon>
        <taxon>Spermatophyta</taxon>
        <taxon>Magnoliopsida</taxon>
        <taxon>Amborellales</taxon>
        <taxon>Amborellaceae</taxon>
        <taxon>Amborella</taxon>
    </lineage>
</organism>
<feature type="transmembrane region" description="Helical" evidence="1">
    <location>
        <begin position="66"/>
        <end position="87"/>
    </location>
</feature>
<evidence type="ECO:0000313" key="3">
    <source>
        <dbReference type="Proteomes" id="UP000017836"/>
    </source>
</evidence>
<keyword evidence="1" id="KW-0472">Membrane</keyword>
<protein>
    <submittedName>
        <fullName evidence="2">Uncharacterized protein</fullName>
    </submittedName>
</protein>
<dbReference type="HOGENOM" id="CLU_1818413_0_0_1"/>